<evidence type="ECO:0000313" key="2">
    <source>
        <dbReference type="EMBL" id="BBP46804.1"/>
    </source>
</evidence>
<dbReference type="KEGG" id="tse:THMIRHAS_21770"/>
<reference evidence="3" key="1">
    <citation type="submission" date="2019-11" db="EMBL/GenBank/DDBJ databases">
        <title>Isolation and characterization of two novel species in the genus Thiomicrorhabdus.</title>
        <authorList>
            <person name="Mochizuki J."/>
            <person name="Kojima H."/>
            <person name="Fukui M."/>
        </authorList>
    </citation>
    <scope>NUCLEOTIDE SEQUENCE [LARGE SCALE GENOMIC DNA]</scope>
    <source>
        <strain evidence="3">aks77</strain>
    </source>
</reference>
<dbReference type="RefSeq" id="WP_173273797.1">
    <property type="nucleotide sequence ID" value="NZ_AP021889.1"/>
</dbReference>
<organism evidence="2 3">
    <name type="scientific">Thiosulfatimonas sediminis</name>
    <dbReference type="NCBI Taxonomy" id="2675054"/>
    <lineage>
        <taxon>Bacteria</taxon>
        <taxon>Pseudomonadati</taxon>
        <taxon>Pseudomonadota</taxon>
        <taxon>Gammaproteobacteria</taxon>
        <taxon>Thiotrichales</taxon>
        <taxon>Piscirickettsiaceae</taxon>
        <taxon>Thiosulfatimonas</taxon>
    </lineage>
</organism>
<dbReference type="Proteomes" id="UP000501726">
    <property type="component" value="Chromosome"/>
</dbReference>
<gene>
    <name evidence="2" type="ORF">THMIRHAS_21770</name>
</gene>
<keyword evidence="1" id="KW-1133">Transmembrane helix</keyword>
<keyword evidence="3" id="KW-1185">Reference proteome</keyword>
<dbReference type="AlphaFoldDB" id="A0A6F8PXT0"/>
<keyword evidence="1" id="KW-0812">Transmembrane</keyword>
<evidence type="ECO:0000313" key="3">
    <source>
        <dbReference type="Proteomes" id="UP000501726"/>
    </source>
</evidence>
<dbReference type="EMBL" id="AP021889">
    <property type="protein sequence ID" value="BBP46804.1"/>
    <property type="molecule type" value="Genomic_DNA"/>
</dbReference>
<keyword evidence="1" id="KW-0472">Membrane</keyword>
<sequence>MDIFSKIFWQGGLALSVILLFVAISALMNAENGQLTVANLEHLGGTYTALFETLKFVVYPWIALGLFLLGRFILRMVKS</sequence>
<protein>
    <submittedName>
        <fullName evidence="2">Uncharacterized protein</fullName>
    </submittedName>
</protein>
<proteinExistence type="predicted"/>
<name>A0A6F8PXT0_9GAMM</name>
<feature type="transmembrane region" description="Helical" evidence="1">
    <location>
        <begin position="7"/>
        <end position="28"/>
    </location>
</feature>
<evidence type="ECO:0000256" key="1">
    <source>
        <dbReference type="SAM" id="Phobius"/>
    </source>
</evidence>
<accession>A0A6F8PXT0</accession>
<feature type="transmembrane region" description="Helical" evidence="1">
    <location>
        <begin position="56"/>
        <end position="74"/>
    </location>
</feature>